<accession>A0AAV2GSA5</accession>
<gene>
    <name evidence="2" type="ORF">LTRI10_LOCUS51489</name>
</gene>
<sequence length="90" mass="9916">MGLLGRAGKVRRRQGNGNWPDCDGIDGKGPNRDWVAGSWARGTGVELSPATERMKILFLQVAIGRQPAFVVENRLCGVPRRTRTADGRER</sequence>
<name>A0AAV2GSA5_9ROSI</name>
<keyword evidence="3" id="KW-1185">Reference proteome</keyword>
<evidence type="ECO:0000313" key="2">
    <source>
        <dbReference type="EMBL" id="CAL1412180.1"/>
    </source>
</evidence>
<feature type="region of interest" description="Disordered" evidence="1">
    <location>
        <begin position="1"/>
        <end position="27"/>
    </location>
</feature>
<dbReference type="AlphaFoldDB" id="A0AAV2GSA5"/>
<protein>
    <submittedName>
        <fullName evidence="2">Uncharacterized protein</fullName>
    </submittedName>
</protein>
<dbReference type="Proteomes" id="UP001497516">
    <property type="component" value="Chromosome 9"/>
</dbReference>
<organism evidence="2 3">
    <name type="scientific">Linum trigynum</name>
    <dbReference type="NCBI Taxonomy" id="586398"/>
    <lineage>
        <taxon>Eukaryota</taxon>
        <taxon>Viridiplantae</taxon>
        <taxon>Streptophyta</taxon>
        <taxon>Embryophyta</taxon>
        <taxon>Tracheophyta</taxon>
        <taxon>Spermatophyta</taxon>
        <taxon>Magnoliopsida</taxon>
        <taxon>eudicotyledons</taxon>
        <taxon>Gunneridae</taxon>
        <taxon>Pentapetalae</taxon>
        <taxon>rosids</taxon>
        <taxon>fabids</taxon>
        <taxon>Malpighiales</taxon>
        <taxon>Linaceae</taxon>
        <taxon>Linum</taxon>
    </lineage>
</organism>
<evidence type="ECO:0000256" key="1">
    <source>
        <dbReference type="SAM" id="MobiDB-lite"/>
    </source>
</evidence>
<dbReference type="EMBL" id="OZ034822">
    <property type="protein sequence ID" value="CAL1412180.1"/>
    <property type="molecule type" value="Genomic_DNA"/>
</dbReference>
<proteinExistence type="predicted"/>
<reference evidence="2 3" key="1">
    <citation type="submission" date="2024-04" db="EMBL/GenBank/DDBJ databases">
        <authorList>
            <person name="Fracassetti M."/>
        </authorList>
    </citation>
    <scope>NUCLEOTIDE SEQUENCE [LARGE SCALE GENOMIC DNA]</scope>
</reference>
<evidence type="ECO:0000313" key="3">
    <source>
        <dbReference type="Proteomes" id="UP001497516"/>
    </source>
</evidence>